<evidence type="ECO:0000313" key="2">
    <source>
        <dbReference type="Proteomes" id="UP000789920"/>
    </source>
</evidence>
<reference evidence="1" key="1">
    <citation type="submission" date="2021-06" db="EMBL/GenBank/DDBJ databases">
        <authorList>
            <person name="Kallberg Y."/>
            <person name="Tangrot J."/>
            <person name="Rosling A."/>
        </authorList>
    </citation>
    <scope>NUCLEOTIDE SEQUENCE</scope>
    <source>
        <strain evidence="1">MA461A</strain>
    </source>
</reference>
<sequence length="44" mass="5458">LCGSKRIFRESKLRIFRGSKLRRIFREIGLRSKKYWMQKNNSRI</sequence>
<name>A0ACA9RU02_9GLOM</name>
<proteinExistence type="predicted"/>
<feature type="non-terminal residue" evidence="1">
    <location>
        <position position="1"/>
    </location>
</feature>
<accession>A0ACA9RU02</accession>
<organism evidence="1 2">
    <name type="scientific">Racocetra persica</name>
    <dbReference type="NCBI Taxonomy" id="160502"/>
    <lineage>
        <taxon>Eukaryota</taxon>
        <taxon>Fungi</taxon>
        <taxon>Fungi incertae sedis</taxon>
        <taxon>Mucoromycota</taxon>
        <taxon>Glomeromycotina</taxon>
        <taxon>Glomeromycetes</taxon>
        <taxon>Diversisporales</taxon>
        <taxon>Gigasporaceae</taxon>
        <taxon>Racocetra</taxon>
    </lineage>
</organism>
<dbReference type="Proteomes" id="UP000789920">
    <property type="component" value="Unassembled WGS sequence"/>
</dbReference>
<keyword evidence="2" id="KW-1185">Reference proteome</keyword>
<feature type="non-terminal residue" evidence="1">
    <location>
        <position position="44"/>
    </location>
</feature>
<dbReference type="EMBL" id="CAJVQC010071814">
    <property type="protein sequence ID" value="CAG8810937.1"/>
    <property type="molecule type" value="Genomic_DNA"/>
</dbReference>
<evidence type="ECO:0000313" key="1">
    <source>
        <dbReference type="EMBL" id="CAG8810937.1"/>
    </source>
</evidence>
<protein>
    <submittedName>
        <fullName evidence="1">32647_t:CDS:1</fullName>
    </submittedName>
</protein>
<comment type="caution">
    <text evidence="1">The sequence shown here is derived from an EMBL/GenBank/DDBJ whole genome shotgun (WGS) entry which is preliminary data.</text>
</comment>
<gene>
    <name evidence="1" type="ORF">RPERSI_LOCUS23194</name>
</gene>